<evidence type="ECO:0000256" key="3">
    <source>
        <dbReference type="SAM" id="MobiDB-lite"/>
    </source>
</evidence>
<evidence type="ECO:0000313" key="6">
    <source>
        <dbReference type="Proteomes" id="UP000554235"/>
    </source>
</evidence>
<dbReference type="PROSITE" id="PS50837">
    <property type="entry name" value="NACHT"/>
    <property type="match status" value="1"/>
</dbReference>
<dbReference type="SUPFAM" id="SSF48403">
    <property type="entry name" value="Ankyrin repeat"/>
    <property type="match status" value="1"/>
</dbReference>
<dbReference type="InterPro" id="IPR056884">
    <property type="entry name" value="NPHP3-like_N"/>
</dbReference>
<evidence type="ECO:0000313" key="5">
    <source>
        <dbReference type="EMBL" id="KAF4468332.1"/>
    </source>
</evidence>
<feature type="region of interest" description="Disordered" evidence="3">
    <location>
        <begin position="917"/>
        <end position="936"/>
    </location>
</feature>
<gene>
    <name evidence="5" type="ORF">FALBO_4785</name>
</gene>
<dbReference type="Gene3D" id="3.40.50.300">
    <property type="entry name" value="P-loop containing nucleotide triphosphate hydrolases"/>
    <property type="match status" value="1"/>
</dbReference>
<feature type="repeat" description="ANK" evidence="2">
    <location>
        <begin position="1124"/>
        <end position="1156"/>
    </location>
</feature>
<reference evidence="5 6" key="1">
    <citation type="submission" date="2020-01" db="EMBL/GenBank/DDBJ databases">
        <title>Identification and distribution of gene clusters putatively required for synthesis of sphingolipid metabolism inhibitors in phylogenetically diverse species of the filamentous fungus Fusarium.</title>
        <authorList>
            <person name="Kim H.-S."/>
            <person name="Busman M."/>
            <person name="Brown D.W."/>
            <person name="Divon H."/>
            <person name="Uhlig S."/>
            <person name="Proctor R.H."/>
        </authorList>
    </citation>
    <scope>NUCLEOTIDE SEQUENCE [LARGE SCALE GENOMIC DNA]</scope>
    <source>
        <strain evidence="5 6">NRRL 20459</strain>
    </source>
</reference>
<feature type="repeat" description="ANK" evidence="2">
    <location>
        <begin position="1452"/>
        <end position="1486"/>
    </location>
</feature>
<protein>
    <submittedName>
        <fullName evidence="5">Ankyrin repeat-containing domain</fullName>
    </submittedName>
</protein>
<dbReference type="SUPFAM" id="SSF52540">
    <property type="entry name" value="P-loop containing nucleoside triphosphate hydrolases"/>
    <property type="match status" value="1"/>
</dbReference>
<feature type="repeat" description="ANK" evidence="2">
    <location>
        <begin position="1157"/>
        <end position="1189"/>
    </location>
</feature>
<dbReference type="PROSITE" id="PS50297">
    <property type="entry name" value="ANK_REP_REGION"/>
    <property type="match status" value="2"/>
</dbReference>
<dbReference type="InterPro" id="IPR002110">
    <property type="entry name" value="Ankyrin_rpt"/>
</dbReference>
<feature type="compositionally biased region" description="Basic and acidic residues" evidence="3">
    <location>
        <begin position="21"/>
        <end position="34"/>
    </location>
</feature>
<dbReference type="SMART" id="SM00248">
    <property type="entry name" value="ANK"/>
    <property type="match status" value="8"/>
</dbReference>
<name>A0A8H4PKM6_9HYPO</name>
<keyword evidence="2" id="KW-0040">ANK repeat</keyword>
<dbReference type="PANTHER" id="PTHR10039:SF16">
    <property type="entry name" value="GPI INOSITOL-DEACYLASE"/>
    <property type="match status" value="1"/>
</dbReference>
<dbReference type="InterPro" id="IPR056125">
    <property type="entry name" value="DUF7708"/>
</dbReference>
<organism evidence="5 6">
    <name type="scientific">Fusarium albosuccineum</name>
    <dbReference type="NCBI Taxonomy" id="1237068"/>
    <lineage>
        <taxon>Eukaryota</taxon>
        <taxon>Fungi</taxon>
        <taxon>Dikarya</taxon>
        <taxon>Ascomycota</taxon>
        <taxon>Pezizomycotina</taxon>
        <taxon>Sordariomycetes</taxon>
        <taxon>Hypocreomycetidae</taxon>
        <taxon>Hypocreales</taxon>
        <taxon>Nectriaceae</taxon>
        <taxon>Fusarium</taxon>
        <taxon>Fusarium decemcellulare species complex</taxon>
    </lineage>
</organism>
<dbReference type="OrthoDB" id="7464126at2759"/>
<dbReference type="Pfam" id="PF24809">
    <property type="entry name" value="DUF7708"/>
    <property type="match status" value="1"/>
</dbReference>
<dbReference type="Pfam" id="PF12796">
    <property type="entry name" value="Ank_2"/>
    <property type="match status" value="1"/>
</dbReference>
<feature type="region of interest" description="Disordered" evidence="3">
    <location>
        <begin position="1"/>
        <end position="108"/>
    </location>
</feature>
<proteinExistence type="predicted"/>
<dbReference type="PROSITE" id="PS50088">
    <property type="entry name" value="ANK_REPEAT"/>
    <property type="match status" value="3"/>
</dbReference>
<keyword evidence="1" id="KW-0677">Repeat</keyword>
<dbReference type="PANTHER" id="PTHR10039">
    <property type="entry name" value="AMELOGENIN"/>
    <property type="match status" value="1"/>
</dbReference>
<accession>A0A8H4PKM6</accession>
<feature type="domain" description="NACHT" evidence="4">
    <location>
        <begin position="411"/>
        <end position="565"/>
    </location>
</feature>
<feature type="region of interest" description="Disordered" evidence="3">
    <location>
        <begin position="1392"/>
        <end position="1431"/>
    </location>
</feature>
<evidence type="ECO:0000256" key="2">
    <source>
        <dbReference type="PROSITE-ProRule" id="PRU00023"/>
    </source>
</evidence>
<dbReference type="InterPro" id="IPR036770">
    <property type="entry name" value="Ankyrin_rpt-contain_sf"/>
</dbReference>
<feature type="compositionally biased region" description="Polar residues" evidence="3">
    <location>
        <begin position="35"/>
        <end position="69"/>
    </location>
</feature>
<dbReference type="Gene3D" id="1.25.40.20">
    <property type="entry name" value="Ankyrin repeat-containing domain"/>
    <property type="match status" value="2"/>
</dbReference>
<evidence type="ECO:0000259" key="4">
    <source>
        <dbReference type="PROSITE" id="PS50837"/>
    </source>
</evidence>
<sequence length="1576" mass="175792">MPVTKLSSKDKVKGWFRRRTRSDDSGLSKLKTDSDTNISLQSTTTKGSNSFADGASSNSVQSSIKSPSPTIHDEAPPPYTSSPANAATDVTAASNEVDTASKKQDPWKQAASLLNDKDRKLFESIDEGGDSETMFADLQKAVVEKQRISQEKAWKITFGGRRIVLRDVMAKIVTWLNTYKEIGDTIAQADPVHVGLPWAAIKILLSVFSADQEQMGLILIGLEQLICLITRCSIYQQLYLDDAVPVTKAQGQAMTQLSNAMARLYAKMFSFLAFYLRLLDLNTAVRTLKSFSQPGEVSEILTEIGTYERRVATEANVCEKVIVRPVLQRIDENSQNTRTQLREMMSRFDGEMIQLWKQLNEDERCKILQWVSDIPYETDHYTARKGRVNGTGEWLLRHPVYTTWRQSDKSTLLWLNGIPGAGKTKLSSMVVDDLLTTLPTKSDENVAFAYFYCDRNRADHNEPVAIIRSIVRQLCAPRDDTSIEACVEDRYLSRKAKGFASDRLVAEECNELLLQLLGGYRNVYIVVDGLDECDRATRHILMDLLDEIIEKFEQSIKIYIASRTDQDLRKRYHEGTHLEVTANDNQADIEKFVLDKMQQSEFCRKKLSPKVRKKILRTFQDKSQGMFQWATLHIGELLQLERNADIIEYLDGLPKGLEAAYDKIYDRIAAQIGSKKDIAFAAFQIVMVSWRPLHPFELAIAVAQHPVHDFILDQDIDIGYVLEVCHNLLVVTDGSLERGVPVEPKEEPQRQEYLLQEVKGNRPFATTTAWKNDFGVTKESICKFAHLSVQEYLETKHWGSVEAHAFMAGICLRTLLCLHLPGDVGAKKRITDESDDDEDDDIVILRVSEFEKKKTMRVIPLAETDNQTTAGASQPTEVIENTEILSTDGTPNKYTEKAVPQSPLLECYAEPVIPDSVEDRETSTDPNLGPPIGTIGGTRVEHGCEDNSRVELSTFEPPPFECYIELVNTHSHDDDQSCISQEFEPSLESHEESPLEGWALYCAQGLSSHFGAQKETGESKQNTRSALLDLLEQFLGTPSESTVHYKAWVRLPQNLWDLDEYREAGGYSRGPAPKDWSFATHANLRSLIRPYSKPALGCAILGYPEVLETWLSKGELDPNQCNAQGDGLLHLAARANNPETCKILLKYGADPNLPSSSVLTPLGLAVCHRKLDLVRVLAENGADLTATVTPIGERRENGEGSRAPPFDAPIEEAVDGGDADMVKILLDAAKSASYRGRPLQLRGALTRAAVTARADLAALLLSYWENDQDTARQVIIHQALSKVPQTESGIDVMKVLMKRMKGRTHDSLLHEAVTQENWTFAEALISIGLGVNTPRADYYLETPLHSVFRERQGDALRKSQKLLDWGANVNARNIHGNTPLALGMMTPLFKSKTSANEKDGDADEKDREADEKDKDADRDATNPESTSSRETRLEAIRELLQRGANPNTVNRDGLSPLGLACVYATVTPEVIQLLVDHGAAVNTTQGNGSITMSPLDILHLHDRPESTEARPDDDELENVKAILESNGGKHNRLVDYKSWDVQKRIDWIRDNKVGAFDGLNVPSCFSGYSKGVASTT</sequence>
<dbReference type="Proteomes" id="UP000554235">
    <property type="component" value="Unassembled WGS sequence"/>
</dbReference>
<evidence type="ECO:0000256" key="1">
    <source>
        <dbReference type="ARBA" id="ARBA00022737"/>
    </source>
</evidence>
<dbReference type="Pfam" id="PF24883">
    <property type="entry name" value="NPHP3_N"/>
    <property type="match status" value="1"/>
</dbReference>
<dbReference type="InterPro" id="IPR027417">
    <property type="entry name" value="P-loop_NTPase"/>
</dbReference>
<keyword evidence="6" id="KW-1185">Reference proteome</keyword>
<dbReference type="EMBL" id="JAADYS010000632">
    <property type="protein sequence ID" value="KAF4468332.1"/>
    <property type="molecule type" value="Genomic_DNA"/>
</dbReference>
<comment type="caution">
    <text evidence="5">The sequence shown here is derived from an EMBL/GenBank/DDBJ whole genome shotgun (WGS) entry which is preliminary data.</text>
</comment>
<feature type="compositionally biased region" description="Basic and acidic residues" evidence="3">
    <location>
        <begin position="1395"/>
        <end position="1431"/>
    </location>
</feature>
<dbReference type="InterPro" id="IPR007111">
    <property type="entry name" value="NACHT_NTPase"/>
</dbReference>